<evidence type="ECO:0000256" key="9">
    <source>
        <dbReference type="SAM" id="MobiDB-lite"/>
    </source>
</evidence>
<dbReference type="GO" id="GO:0035514">
    <property type="term" value="F:DNA demethylase activity"/>
    <property type="evidence" value="ECO:0007669"/>
    <property type="project" value="InterPro"/>
</dbReference>
<keyword evidence="11" id="KW-1185">Reference proteome</keyword>
<evidence type="ECO:0000256" key="6">
    <source>
        <dbReference type="ARBA" id="ARBA00023014"/>
    </source>
</evidence>
<dbReference type="Proteomes" id="UP000515151">
    <property type="component" value="Chromosome 6"/>
</dbReference>
<dbReference type="CDD" id="cd00056">
    <property type="entry name" value="ENDO3c"/>
    <property type="match status" value="1"/>
</dbReference>
<dbReference type="SUPFAM" id="SSF48150">
    <property type="entry name" value="DNA-glycosylase"/>
    <property type="match status" value="1"/>
</dbReference>
<feature type="compositionally biased region" description="Low complexity" evidence="9">
    <location>
        <begin position="357"/>
        <end position="366"/>
    </location>
</feature>
<organism evidence="11 12">
    <name type="scientific">Punica granatum</name>
    <name type="common">Pomegranate</name>
    <dbReference type="NCBI Taxonomy" id="22663"/>
    <lineage>
        <taxon>Eukaryota</taxon>
        <taxon>Viridiplantae</taxon>
        <taxon>Streptophyta</taxon>
        <taxon>Embryophyta</taxon>
        <taxon>Tracheophyta</taxon>
        <taxon>Spermatophyta</taxon>
        <taxon>Magnoliopsida</taxon>
        <taxon>eudicotyledons</taxon>
        <taxon>Gunneridae</taxon>
        <taxon>Pentapetalae</taxon>
        <taxon>rosids</taxon>
        <taxon>malvids</taxon>
        <taxon>Myrtales</taxon>
        <taxon>Lythraceae</taxon>
        <taxon>Punica</taxon>
    </lineage>
</organism>
<keyword evidence="5" id="KW-0408">Iron</keyword>
<dbReference type="SMART" id="SM00525">
    <property type="entry name" value="FES"/>
    <property type="match status" value="1"/>
</dbReference>
<dbReference type="GeneID" id="116210685"/>
<protein>
    <submittedName>
        <fullName evidence="12 13">Transcriptional activator DEMETER-like isoform X1</fullName>
    </submittedName>
</protein>
<dbReference type="GO" id="GO:0006284">
    <property type="term" value="P:base-excision repair"/>
    <property type="evidence" value="ECO:0007669"/>
    <property type="project" value="InterPro"/>
</dbReference>
<evidence type="ECO:0000256" key="2">
    <source>
        <dbReference type="ARBA" id="ARBA00004123"/>
    </source>
</evidence>
<dbReference type="InterPro" id="IPR023170">
    <property type="entry name" value="HhH_base_excis_C"/>
</dbReference>
<keyword evidence="4" id="KW-0479">Metal-binding</keyword>
<dbReference type="InterPro" id="IPR044811">
    <property type="entry name" value="DME/ROS1"/>
</dbReference>
<keyword evidence="8" id="KW-0539">Nucleus</keyword>
<evidence type="ECO:0000313" key="11">
    <source>
        <dbReference type="Proteomes" id="UP000515151"/>
    </source>
</evidence>
<feature type="region of interest" description="Disordered" evidence="9">
    <location>
        <begin position="720"/>
        <end position="747"/>
    </location>
</feature>
<dbReference type="RefSeq" id="XP_031400527.1">
    <property type="nucleotide sequence ID" value="XM_031544667.1"/>
</dbReference>
<comment type="subcellular location">
    <subcellularLocation>
        <location evidence="2">Nucleus</location>
    </subcellularLocation>
</comment>
<evidence type="ECO:0000313" key="13">
    <source>
        <dbReference type="RefSeq" id="XP_031400528.1"/>
    </source>
</evidence>
<comment type="similarity">
    <text evidence="3">Belongs to the DNA glycosylase family. DEMETER subfamily.</text>
</comment>
<keyword evidence="6" id="KW-0411">Iron-sulfur</keyword>
<evidence type="ECO:0000259" key="10">
    <source>
        <dbReference type="Pfam" id="PF15628"/>
    </source>
</evidence>
<feature type="region of interest" description="Disordered" evidence="9">
    <location>
        <begin position="808"/>
        <end position="843"/>
    </location>
</feature>
<dbReference type="InterPro" id="IPR003265">
    <property type="entry name" value="HhH-GPD_domain"/>
</dbReference>
<dbReference type="InterPro" id="IPR003651">
    <property type="entry name" value="Endonuclease3_FeS-loop_motif"/>
</dbReference>
<name>A0A6P8DSW9_PUNGR</name>
<dbReference type="InterPro" id="IPR011257">
    <property type="entry name" value="DNA_glycosylase"/>
</dbReference>
<evidence type="ECO:0000256" key="5">
    <source>
        <dbReference type="ARBA" id="ARBA00023004"/>
    </source>
</evidence>
<proteinExistence type="inferred from homology"/>
<dbReference type="OrthoDB" id="5607at2759"/>
<feature type="domain" description="Demeter RRM-fold" evidence="10">
    <location>
        <begin position="1262"/>
        <end position="1362"/>
    </location>
</feature>
<accession>A0A6P8DSW9</accession>
<evidence type="ECO:0000256" key="3">
    <source>
        <dbReference type="ARBA" id="ARBA00005646"/>
    </source>
</evidence>
<feature type="region of interest" description="Disordered" evidence="9">
    <location>
        <begin position="231"/>
        <end position="260"/>
    </location>
</feature>
<feature type="region of interest" description="Disordered" evidence="9">
    <location>
        <begin position="275"/>
        <end position="373"/>
    </location>
</feature>
<dbReference type="GO" id="GO:0003677">
    <property type="term" value="F:DNA binding"/>
    <property type="evidence" value="ECO:0007669"/>
    <property type="project" value="UniProtKB-KW"/>
</dbReference>
<dbReference type="GO" id="GO:0141166">
    <property type="term" value="P:chromosomal 5-methylcytosine DNA demethylation pathway"/>
    <property type="evidence" value="ECO:0007669"/>
    <property type="project" value="InterPro"/>
</dbReference>
<dbReference type="InterPro" id="IPR028925">
    <property type="entry name" value="RRM_DME"/>
</dbReference>
<reference evidence="11" key="1">
    <citation type="journal article" date="2020" name="Plant Biotechnol. J.">
        <title>The pomegranate (Punica granatum L.) draft genome dissects genetic divergence between soft- and hard-seeded cultivars.</title>
        <authorList>
            <person name="Luo X."/>
            <person name="Li H."/>
            <person name="Wu Z."/>
            <person name="Yao W."/>
            <person name="Zhao P."/>
            <person name="Cao D."/>
            <person name="Yu H."/>
            <person name="Li K."/>
            <person name="Poudel K."/>
            <person name="Zhao D."/>
            <person name="Zhang F."/>
            <person name="Xia X."/>
            <person name="Chen L."/>
            <person name="Wang Q."/>
            <person name="Jing D."/>
            <person name="Cao S."/>
        </authorList>
    </citation>
    <scope>NUCLEOTIDE SEQUENCE [LARGE SCALE GENOMIC DNA]</scope>
</reference>
<dbReference type="Pfam" id="PF15628">
    <property type="entry name" value="RRM_DME"/>
    <property type="match status" value="1"/>
</dbReference>
<feature type="compositionally biased region" description="Basic residues" evidence="9">
    <location>
        <begin position="278"/>
        <end position="289"/>
    </location>
</feature>
<dbReference type="PANTHER" id="PTHR46213:SF13">
    <property type="entry name" value="DEMETER-LIKE PROTEIN 2-RELATED"/>
    <property type="match status" value="1"/>
</dbReference>
<evidence type="ECO:0000256" key="8">
    <source>
        <dbReference type="ARBA" id="ARBA00023242"/>
    </source>
</evidence>
<evidence type="ECO:0000256" key="1">
    <source>
        <dbReference type="ARBA" id="ARBA00001966"/>
    </source>
</evidence>
<evidence type="ECO:0000256" key="7">
    <source>
        <dbReference type="ARBA" id="ARBA00023125"/>
    </source>
</evidence>
<keyword evidence="7" id="KW-0238">DNA-binding</keyword>
<evidence type="ECO:0000256" key="4">
    <source>
        <dbReference type="ARBA" id="ARBA00022723"/>
    </source>
</evidence>
<reference evidence="12 13" key="2">
    <citation type="submission" date="2025-04" db="UniProtKB">
        <authorList>
            <consortium name="RefSeq"/>
        </authorList>
    </citation>
    <scope>IDENTIFICATION</scope>
    <source>
        <tissue evidence="12 13">Leaf</tissue>
    </source>
</reference>
<gene>
    <name evidence="12 13" type="primary">LOC116210685</name>
</gene>
<evidence type="ECO:0000313" key="12">
    <source>
        <dbReference type="RefSeq" id="XP_031400527.1"/>
    </source>
</evidence>
<dbReference type="GO" id="GO:0051539">
    <property type="term" value="F:4 iron, 4 sulfur cluster binding"/>
    <property type="evidence" value="ECO:0007669"/>
    <property type="project" value="InterPro"/>
</dbReference>
<dbReference type="Gene3D" id="1.10.1670.10">
    <property type="entry name" value="Helix-hairpin-Helix base-excision DNA repair enzymes (C-terminal)"/>
    <property type="match status" value="1"/>
</dbReference>
<feature type="compositionally biased region" description="Basic and acidic residues" evidence="9">
    <location>
        <begin position="238"/>
        <end position="252"/>
    </location>
</feature>
<dbReference type="PANTHER" id="PTHR46213">
    <property type="entry name" value="TRANSCRIPTIONAL ACTIVATOR DEMETER"/>
    <property type="match status" value="1"/>
</dbReference>
<dbReference type="RefSeq" id="XP_031400528.1">
    <property type="nucleotide sequence ID" value="XM_031544668.1"/>
</dbReference>
<sequence>MQTSRSDHQVYQRRAKTIVNSIAEINAGHSERKLPFPPKLVQVYARRRQNVRMSRLKAELADSAAMDILDENREDHDLGEGEQRSTGGELLNFVLADGTALHGSKTDRHKEVWEGAEVTNLLDAFSAEDAALAGISFTELLSSSIAPNIESFSIERISAVDGDRNNGDVQVEKGDAGCFTSLGLNQARCGQATGSTASLETFSMKRGSAADGGDQGNGEDQVAKENTTYSTSLVPDQACHDHTTGSTSREDAFAPPTPLHSRNVHKIRRIGIDLNKAPRPKPRKKKHAIPKIATGKPVRTPKLETRENGSSTGKRKYVRKNVVEGSSTPFVEESPRKNVRKNQSPNTPIEDALREYSSPSCKSSPSVIQKASDPTFGLREKSCKRRLNFDEFPKVDVKGYDRTENFDLNLLPQELISQPRVQGRVIRRSQCLIGSRKVGPNFPEIYKGKRTERHRKAFLGCLPCFPRSFKKKRSIRRSRANIPGLWLLILEVVHEKQRKLLQRRQLKMKGLKVKNAKEKSTEIVEGGQQSRNNAQMGDMIIEASPKKAPKKRAGTTKGLVEKLLEQNIQKLMRLSIEDGVGTLSLVPYKPKQKAPKVLLDAETMRAWNKLMMLEYADNDNSGETEKDERWERERDKFRLWVENFTAYMHMILGDRRFTPWKGSVVDSVVGVFLTQNVSDYLSSSAFMSLCAKFPPKSANEDREDAKIDERAERIASNAGFVESETELDDGTRKGSDECSGVDQGSRYVQNMPSLSTESKNLCNVFPFPAKGSPSICLSQESSPFPEDVIEKIDSVNVRAERRVQSDPIFEEISEKDHAQVENETASPSRKKKSVSQKEKKTVDPAEWERLRKIYSTDGPRPKDHMDSVDWEAVRCAKLEEVAETIRERGQHYIIASRIQEFLTGLVTLHGSIDLEWLRNCPPNKAKDYLLKVNGLGLKSVECVRLLCLRNMAFPVDTNVGRIAVRLGWVPLLPLPDNLQLHLLEKYPIMDEIQRYLWPRICTLHQRTLYELHYHLITFGKVFCTKRSPNCNACPLRGDCKHFASAFASSFPLPPPRDESVVTSVVPVSADENNFDQSSTVIRNSVPLLEPNSQASICQPIIEEPATPEPETCISPLRDIEDLCLGNDSDDEIPTIKLNSSAFVDNLCSIMNENNRPIQDASKALVVLTPEAASIPSTKLKYVGRLRTEHEVYELPDDHPLVRSLDRREPDDPCPYLLAIWPTGPLELPESRCESETPGDLCNNERCLSCHACGDWSPKTVKGTILIPCRTAMRGSFPLNGTYFQVNEVFADDESSRDPIDVPRDSIWFLTKRIAYFGTSTTTILRGLPIQKIQKCFWQEFVCVRGFDRKTRAPRPLSIRFHRPTSKTGKGAAAAAAAADDE</sequence>
<dbReference type="GO" id="GO:0005634">
    <property type="term" value="C:nucleus"/>
    <property type="evidence" value="ECO:0007669"/>
    <property type="project" value="UniProtKB-SubCell"/>
</dbReference>
<dbReference type="GO" id="GO:0019104">
    <property type="term" value="F:DNA N-glycosylase activity"/>
    <property type="evidence" value="ECO:0007669"/>
    <property type="project" value="InterPro"/>
</dbReference>
<dbReference type="GO" id="GO:0046872">
    <property type="term" value="F:metal ion binding"/>
    <property type="evidence" value="ECO:0007669"/>
    <property type="project" value="UniProtKB-KW"/>
</dbReference>
<comment type="cofactor">
    <cofactor evidence="1">
        <name>[4Fe-4S] cluster</name>
        <dbReference type="ChEBI" id="CHEBI:49883"/>
    </cofactor>
</comment>